<accession>A0A371CY38</accession>
<evidence type="ECO:0000313" key="2">
    <source>
        <dbReference type="Proteomes" id="UP000256964"/>
    </source>
</evidence>
<dbReference type="Proteomes" id="UP000256964">
    <property type="component" value="Unassembled WGS sequence"/>
</dbReference>
<dbReference type="EMBL" id="KZ857440">
    <property type="protein sequence ID" value="RDX45190.1"/>
    <property type="molecule type" value="Genomic_DNA"/>
</dbReference>
<name>A0A371CY38_9APHY</name>
<dbReference type="AlphaFoldDB" id="A0A371CY38"/>
<evidence type="ECO:0000313" key="1">
    <source>
        <dbReference type="EMBL" id="RDX45190.1"/>
    </source>
</evidence>
<sequence length="133" mass="14764">MLAVVHVQLTSQHWLPSHKILLSVADIMFLLTSAHMSLLLYECLSGMVPARVLQSAVAIAHSLLLFGRYRANLACVVSLEPRRPYGRPADPGHNWVIPAPYSLWASCISYSALSRPDAGRRVIGRPQRRALHC</sequence>
<proteinExistence type="predicted"/>
<protein>
    <submittedName>
        <fullName evidence="1">Uncharacterized protein</fullName>
    </submittedName>
</protein>
<organism evidence="1 2">
    <name type="scientific">Lentinus brumalis</name>
    <dbReference type="NCBI Taxonomy" id="2498619"/>
    <lineage>
        <taxon>Eukaryota</taxon>
        <taxon>Fungi</taxon>
        <taxon>Dikarya</taxon>
        <taxon>Basidiomycota</taxon>
        <taxon>Agaricomycotina</taxon>
        <taxon>Agaricomycetes</taxon>
        <taxon>Polyporales</taxon>
        <taxon>Polyporaceae</taxon>
        <taxon>Lentinus</taxon>
    </lineage>
</organism>
<reference evidence="1 2" key="1">
    <citation type="journal article" date="2018" name="Biotechnol. Biofuels">
        <title>Integrative visual omics of the white-rot fungus Polyporus brumalis exposes the biotechnological potential of its oxidative enzymes for delignifying raw plant biomass.</title>
        <authorList>
            <person name="Miyauchi S."/>
            <person name="Rancon A."/>
            <person name="Drula E."/>
            <person name="Hage H."/>
            <person name="Chaduli D."/>
            <person name="Favel A."/>
            <person name="Grisel S."/>
            <person name="Henrissat B."/>
            <person name="Herpoel-Gimbert I."/>
            <person name="Ruiz-Duenas F.J."/>
            <person name="Chevret D."/>
            <person name="Hainaut M."/>
            <person name="Lin J."/>
            <person name="Wang M."/>
            <person name="Pangilinan J."/>
            <person name="Lipzen A."/>
            <person name="Lesage-Meessen L."/>
            <person name="Navarro D."/>
            <person name="Riley R."/>
            <person name="Grigoriev I.V."/>
            <person name="Zhou S."/>
            <person name="Raouche S."/>
            <person name="Rosso M.N."/>
        </authorList>
    </citation>
    <scope>NUCLEOTIDE SEQUENCE [LARGE SCALE GENOMIC DNA]</scope>
    <source>
        <strain evidence="1 2">BRFM 1820</strain>
    </source>
</reference>
<dbReference type="OrthoDB" id="3250682at2759"/>
<gene>
    <name evidence="1" type="ORF">OH76DRAFT_1018178</name>
</gene>
<keyword evidence="2" id="KW-1185">Reference proteome</keyword>